<name>A0AAX4J8Y5_9MICR</name>
<feature type="transmembrane region" description="Helical" evidence="1">
    <location>
        <begin position="90"/>
        <end position="110"/>
    </location>
</feature>
<accession>A0AAX4J8Y5</accession>
<dbReference type="RefSeq" id="XP_065328536.1">
    <property type="nucleotide sequence ID" value="XM_065472464.1"/>
</dbReference>
<reference evidence="2" key="1">
    <citation type="journal article" date="2024" name="BMC Genomics">
        <title>Functional annotation of a divergent genome using sequence and structure-based similarity.</title>
        <authorList>
            <person name="Svedberg D."/>
            <person name="Winiger R.R."/>
            <person name="Berg A."/>
            <person name="Sharma H."/>
            <person name="Tellgren-Roth C."/>
            <person name="Debrunner-Vossbrinck B.A."/>
            <person name="Vossbrinck C.R."/>
            <person name="Barandun J."/>
        </authorList>
    </citation>
    <scope>NUCLEOTIDE SEQUENCE</scope>
    <source>
        <strain evidence="2">Illinois isolate</strain>
    </source>
</reference>
<evidence type="ECO:0000313" key="2">
    <source>
        <dbReference type="EMBL" id="WUR02391.1"/>
    </source>
</evidence>
<dbReference type="GeneID" id="90540192"/>
<organism evidence="2 3">
    <name type="scientific">Vairimorpha necatrix</name>
    <dbReference type="NCBI Taxonomy" id="6039"/>
    <lineage>
        <taxon>Eukaryota</taxon>
        <taxon>Fungi</taxon>
        <taxon>Fungi incertae sedis</taxon>
        <taxon>Microsporidia</taxon>
        <taxon>Nosematidae</taxon>
        <taxon>Vairimorpha</taxon>
    </lineage>
</organism>
<proteinExistence type="predicted"/>
<keyword evidence="1" id="KW-0472">Membrane</keyword>
<gene>
    <name evidence="2" type="ORF">VNE69_01328</name>
</gene>
<feature type="transmembrane region" description="Helical" evidence="1">
    <location>
        <begin position="47"/>
        <end position="70"/>
    </location>
</feature>
<feature type="transmembrane region" description="Helical" evidence="1">
    <location>
        <begin position="130"/>
        <end position="153"/>
    </location>
</feature>
<keyword evidence="1" id="KW-1133">Transmembrane helix</keyword>
<keyword evidence="1" id="KW-0812">Transmembrane</keyword>
<protein>
    <submittedName>
        <fullName evidence="2">Membrane protein</fullName>
    </submittedName>
</protein>
<keyword evidence="3" id="KW-1185">Reference proteome</keyword>
<dbReference type="EMBL" id="CP142726">
    <property type="protein sequence ID" value="WUR02391.1"/>
    <property type="molecule type" value="Genomic_DNA"/>
</dbReference>
<sequence>MKCLGYVLTIDFLIFISYCLPSKKYHSLDVWDILEYLEVFPYNFAELTLYLLVTLGVLPLALSCIILISLKIYTHDFVKPIQRSFLISSIYYISSILFNMFLTDFFLLSTKQIPVNNRKSYYTSLYIQKIFNRFITLILNAIIYIITFLILEIQIAFRLNSISMRNFYILKKNNVCLSIISLGLLYYLYLLIKFIIPIYNYYKSLYKMFTIFNISFLSVLLTNSAFYFVYSEYINNYVLSHSRMYRDLHMENL</sequence>
<feature type="transmembrane region" description="Helical" evidence="1">
    <location>
        <begin position="174"/>
        <end position="196"/>
    </location>
</feature>
<dbReference type="AlphaFoldDB" id="A0AAX4J8Y5"/>
<dbReference type="Proteomes" id="UP001334084">
    <property type="component" value="Chromosome 1"/>
</dbReference>
<feature type="transmembrane region" description="Helical" evidence="1">
    <location>
        <begin position="208"/>
        <end position="230"/>
    </location>
</feature>
<dbReference type="KEGG" id="vnx:VNE69_01328"/>
<evidence type="ECO:0000313" key="3">
    <source>
        <dbReference type="Proteomes" id="UP001334084"/>
    </source>
</evidence>
<evidence type="ECO:0000256" key="1">
    <source>
        <dbReference type="SAM" id="Phobius"/>
    </source>
</evidence>